<evidence type="ECO:0000256" key="1">
    <source>
        <dbReference type="SAM" id="MobiDB-lite"/>
    </source>
</evidence>
<dbReference type="EMBL" id="JACHJW010000001">
    <property type="protein sequence ID" value="MBB4957776.1"/>
    <property type="molecule type" value="Genomic_DNA"/>
</dbReference>
<feature type="region of interest" description="Disordered" evidence="1">
    <location>
        <begin position="128"/>
        <end position="150"/>
    </location>
</feature>
<keyword evidence="2" id="KW-1133">Transmembrane helix</keyword>
<gene>
    <name evidence="3" type="ORF">FHR38_001509</name>
</gene>
<feature type="region of interest" description="Disordered" evidence="1">
    <location>
        <begin position="458"/>
        <end position="496"/>
    </location>
</feature>
<dbReference type="AlphaFoldDB" id="A0A7W7SNP4"/>
<reference evidence="3 4" key="1">
    <citation type="submission" date="2020-08" db="EMBL/GenBank/DDBJ databases">
        <title>Sequencing the genomes of 1000 actinobacteria strains.</title>
        <authorList>
            <person name="Klenk H.-P."/>
        </authorList>
    </citation>
    <scope>NUCLEOTIDE SEQUENCE [LARGE SCALE GENOMIC DNA]</scope>
    <source>
        <strain evidence="3 4">DSM 45886</strain>
    </source>
</reference>
<feature type="compositionally biased region" description="Low complexity" evidence="1">
    <location>
        <begin position="398"/>
        <end position="422"/>
    </location>
</feature>
<feature type="region of interest" description="Disordered" evidence="1">
    <location>
        <begin position="548"/>
        <end position="585"/>
    </location>
</feature>
<dbReference type="Proteomes" id="UP000578819">
    <property type="component" value="Unassembled WGS sequence"/>
</dbReference>
<feature type="compositionally biased region" description="Polar residues" evidence="1">
    <location>
        <begin position="129"/>
        <end position="138"/>
    </location>
</feature>
<feature type="compositionally biased region" description="Low complexity" evidence="1">
    <location>
        <begin position="471"/>
        <end position="489"/>
    </location>
</feature>
<feature type="compositionally biased region" description="Basic and acidic residues" evidence="1">
    <location>
        <begin position="566"/>
        <end position="578"/>
    </location>
</feature>
<evidence type="ECO:0000313" key="3">
    <source>
        <dbReference type="EMBL" id="MBB4957776.1"/>
    </source>
</evidence>
<proteinExistence type="predicted"/>
<feature type="region of interest" description="Disordered" evidence="1">
    <location>
        <begin position="392"/>
        <end position="422"/>
    </location>
</feature>
<keyword evidence="4" id="KW-1185">Reference proteome</keyword>
<accession>A0A7W7SNP4</accession>
<evidence type="ECO:0000313" key="4">
    <source>
        <dbReference type="Proteomes" id="UP000578819"/>
    </source>
</evidence>
<evidence type="ECO:0000256" key="2">
    <source>
        <dbReference type="SAM" id="Phobius"/>
    </source>
</evidence>
<comment type="caution">
    <text evidence="3">The sequence shown here is derived from an EMBL/GenBank/DDBJ whole genome shotgun (WGS) entry which is preliminary data.</text>
</comment>
<feature type="transmembrane region" description="Helical" evidence="2">
    <location>
        <begin position="7"/>
        <end position="30"/>
    </location>
</feature>
<name>A0A7W7SNP4_9ACTN</name>
<organism evidence="3 4">
    <name type="scientific">Micromonospora polyrhachis</name>
    <dbReference type="NCBI Taxonomy" id="1282883"/>
    <lineage>
        <taxon>Bacteria</taxon>
        <taxon>Bacillati</taxon>
        <taxon>Actinomycetota</taxon>
        <taxon>Actinomycetes</taxon>
        <taxon>Micromonosporales</taxon>
        <taxon>Micromonosporaceae</taxon>
        <taxon>Micromonospora</taxon>
    </lineage>
</organism>
<protein>
    <submittedName>
        <fullName evidence="3">Uncharacterized protein</fullName>
    </submittedName>
</protein>
<keyword evidence="2" id="KW-0812">Transmembrane</keyword>
<sequence>MRFGRAIVGILLLIIGLPGLLVGGALWMVLQHRDDSGAFSASMEKLDTPGYAVVVPDLATLLYRDAPFTRTDQGLLRLTAQTPDGAVFLGLAPTDTITAYLAEAPYVAVDRVAVTRGPLPVRVKPVMPVQSSLPGPNTSPVSSSEPPVEPPRAQSFWVQQGYGTIDIDHAALRDQGLGLVLMRADAEPGISLDMRAEVRTGWLDPMAWGSLAGGVVLTMLGVAVLVWRSRPREVIFVVEPDQVPLLAARVGISSLAELGRVGRARGSVPTLEGELAADDDLAVDGDHALDGRQRALDSQRCLDGEGAVDGADVADSETDVVVQGPAGSVPPSWPVETVETLPVRPIEPALVPGSRPVTLADVVPYLPAGAERNRQLEGVPPVRLVLAWPSPAPDQVSPAPAGQAAPAQIDPAPVPTAAPVAPAQIDPAPVTQDAQTPVAPVPTAAPVAPAQIDPAPVASASVGRATPPPAAQASPLPAGQAPAPAQVGPNDPARAGAEGVARPVASRLKGCRTVEQTAPENAPAVSAPRDPLARRAVGVVAAQGTLVAGGGPERAVGNLLAEETADEVRRRNDAKREAPTSPGCP</sequence>
<dbReference type="RefSeq" id="WP_184533971.1">
    <property type="nucleotide sequence ID" value="NZ_JACHJW010000001.1"/>
</dbReference>
<keyword evidence="2" id="KW-0472">Membrane</keyword>